<gene>
    <name evidence="7" type="ORF">ANIA_02573</name>
</gene>
<protein>
    <recommendedName>
        <fullName evidence="6">Fatty acid hydroxylase domain-containing protein</fullName>
    </recommendedName>
</protein>
<dbReference type="GO" id="GO:0008610">
    <property type="term" value="P:lipid biosynthetic process"/>
    <property type="evidence" value="ECO:0007669"/>
    <property type="project" value="InterPro"/>
</dbReference>
<dbReference type="GO" id="GO:0016020">
    <property type="term" value="C:membrane"/>
    <property type="evidence" value="ECO:0007669"/>
    <property type="project" value="UniProtKB-SubCell"/>
</dbReference>
<sequence>MEQLNVGGPLSRWWSHTTTTYSPTTIEFFGSAAVLFIGFWVPSLIFTWMDTLGPKHIPWRKIQAPARQPQYAAVKKGLVNSLQNQLLTSVLHLAYLGMLHFFTSGAKTTIYNVDSALPSPTRMARDIVISIVLQDIIFYHSHRGLHHPKIYRHIHKKHHEFTTPIALAALYAHPVEYFLSNILPVALPPALLGAHVVTFWFMLTWALLLAIIAHCGYELPPIYGWNMEVHDMHHELFVGNFGTIGFCDVLYGTRLTDSKATRVARDRLKEDTTEDTITAKNISSSAFNPLQRNGLGLEQGDWQGFFSHHTRHH</sequence>
<evidence type="ECO:0000256" key="3">
    <source>
        <dbReference type="ARBA" id="ARBA00022989"/>
    </source>
</evidence>
<dbReference type="InterPro" id="IPR050307">
    <property type="entry name" value="Sterol_Desaturase_Related"/>
</dbReference>
<dbReference type="eggNOG" id="KOG0873">
    <property type="taxonomic scope" value="Eukaryota"/>
</dbReference>
<evidence type="ECO:0000256" key="2">
    <source>
        <dbReference type="ARBA" id="ARBA00022692"/>
    </source>
</evidence>
<reference evidence="8" key="1">
    <citation type="journal article" date="2005" name="Nature">
        <title>Sequencing of Aspergillus nidulans and comparative analysis with A. fumigatus and A. oryzae.</title>
        <authorList>
            <person name="Galagan J.E."/>
            <person name="Calvo S.E."/>
            <person name="Cuomo C."/>
            <person name="Ma L.J."/>
            <person name="Wortman J.R."/>
            <person name="Batzoglou S."/>
            <person name="Lee S.I."/>
            <person name="Basturkmen M."/>
            <person name="Spevak C.C."/>
            <person name="Clutterbuck J."/>
            <person name="Kapitonov V."/>
            <person name="Jurka J."/>
            <person name="Scazzocchio C."/>
            <person name="Farman M."/>
            <person name="Butler J."/>
            <person name="Purcell S."/>
            <person name="Harris S."/>
            <person name="Braus G.H."/>
            <person name="Draht O."/>
            <person name="Busch S."/>
            <person name="D'Enfert C."/>
            <person name="Bouchier C."/>
            <person name="Goldman G.H."/>
            <person name="Bell-Pedersen D."/>
            <person name="Griffiths-Jones S."/>
            <person name="Doonan J.H."/>
            <person name="Yu J."/>
            <person name="Vienken K."/>
            <person name="Pain A."/>
            <person name="Freitag M."/>
            <person name="Selker E.U."/>
            <person name="Archer D.B."/>
            <person name="Penalva M.A."/>
            <person name="Oakley B.R."/>
            <person name="Momany M."/>
            <person name="Tanaka T."/>
            <person name="Kumagai T."/>
            <person name="Asai K."/>
            <person name="Machida M."/>
            <person name="Nierman W.C."/>
            <person name="Denning D.W."/>
            <person name="Caddick M."/>
            <person name="Hynes M."/>
            <person name="Paoletti M."/>
            <person name="Fischer R."/>
            <person name="Miller B."/>
            <person name="Dyer P."/>
            <person name="Sachs M.S."/>
            <person name="Osmani S.A."/>
            <person name="Birren B.W."/>
        </authorList>
    </citation>
    <scope>NUCLEOTIDE SEQUENCE [LARGE SCALE GENOMIC DNA]</scope>
    <source>
        <strain evidence="8">FGSC A4 / ATCC 38163 / CBS 112.46 / NRRL 194 / M139</strain>
    </source>
</reference>
<evidence type="ECO:0000256" key="5">
    <source>
        <dbReference type="SAM" id="Phobius"/>
    </source>
</evidence>
<reference evidence="8" key="2">
    <citation type="journal article" date="2009" name="Fungal Genet. Biol.">
        <title>The 2008 update of the Aspergillus nidulans genome annotation: a community effort.</title>
        <authorList>
            <person name="Wortman J.R."/>
            <person name="Gilsenan J.M."/>
            <person name="Joardar V."/>
            <person name="Deegan J."/>
            <person name="Clutterbuck J."/>
            <person name="Andersen M.R."/>
            <person name="Archer D."/>
            <person name="Bencina M."/>
            <person name="Braus G."/>
            <person name="Coutinho P."/>
            <person name="von Dohren H."/>
            <person name="Doonan J."/>
            <person name="Driessen A.J."/>
            <person name="Durek P."/>
            <person name="Espeso E."/>
            <person name="Fekete E."/>
            <person name="Flipphi M."/>
            <person name="Estrada C.G."/>
            <person name="Geysens S."/>
            <person name="Goldman G."/>
            <person name="de Groot P.W."/>
            <person name="Hansen K."/>
            <person name="Harris S.D."/>
            <person name="Heinekamp T."/>
            <person name="Helmstaedt K."/>
            <person name="Henrissat B."/>
            <person name="Hofmann G."/>
            <person name="Homan T."/>
            <person name="Horio T."/>
            <person name="Horiuchi H."/>
            <person name="James S."/>
            <person name="Jones M."/>
            <person name="Karaffa L."/>
            <person name="Karanyi Z."/>
            <person name="Kato M."/>
            <person name="Keller N."/>
            <person name="Kelly D.E."/>
            <person name="Kiel J.A."/>
            <person name="Kim J.M."/>
            <person name="van der Klei I.J."/>
            <person name="Klis F.M."/>
            <person name="Kovalchuk A."/>
            <person name="Krasevec N."/>
            <person name="Kubicek C.P."/>
            <person name="Liu B."/>
            <person name="Maccabe A."/>
            <person name="Meyer V."/>
            <person name="Mirabito P."/>
            <person name="Miskei M."/>
            <person name="Mos M."/>
            <person name="Mullins J."/>
            <person name="Nelson D.R."/>
            <person name="Nielsen J."/>
            <person name="Oakley B.R."/>
            <person name="Osmani S.A."/>
            <person name="Pakula T."/>
            <person name="Paszewski A."/>
            <person name="Paulsen I."/>
            <person name="Pilsyk S."/>
            <person name="Pocsi I."/>
            <person name="Punt P.J."/>
            <person name="Ram A.F."/>
            <person name="Ren Q."/>
            <person name="Robellet X."/>
            <person name="Robson G."/>
            <person name="Seiboth B."/>
            <person name="van Solingen P."/>
            <person name="Specht T."/>
            <person name="Sun J."/>
            <person name="Taheri-Talesh N."/>
            <person name="Takeshita N."/>
            <person name="Ussery D."/>
            <person name="vanKuyk P.A."/>
            <person name="Visser H."/>
            <person name="van de Vondervoort P.J."/>
            <person name="de Vries R.P."/>
            <person name="Walton J."/>
            <person name="Xiang X."/>
            <person name="Xiong Y."/>
            <person name="Zeng A.P."/>
            <person name="Brandt B.W."/>
            <person name="Cornell M.J."/>
            <person name="van den Hondel C.A."/>
            <person name="Visser J."/>
            <person name="Oliver S.G."/>
            <person name="Turner G."/>
        </authorList>
    </citation>
    <scope>GENOME REANNOTATION</scope>
    <source>
        <strain evidence="8">FGSC A4 / ATCC 38163 / CBS 112.46 / NRRL 194 / M139</strain>
    </source>
</reference>
<keyword evidence="3 5" id="KW-1133">Transmembrane helix</keyword>
<dbReference type="KEGG" id="ani:ANIA_02573"/>
<evidence type="ECO:0000259" key="6">
    <source>
        <dbReference type="Pfam" id="PF04116"/>
    </source>
</evidence>
<dbReference type="OrthoDB" id="408954at2759"/>
<name>Q5BA57_EMENI</name>
<dbReference type="Proteomes" id="UP000000560">
    <property type="component" value="Chromosome VII"/>
</dbReference>
<evidence type="ECO:0000313" key="7">
    <source>
        <dbReference type="EMBL" id="CBF87123.1"/>
    </source>
</evidence>
<comment type="subcellular location">
    <subcellularLocation>
        <location evidence="1">Membrane</location>
    </subcellularLocation>
</comment>
<dbReference type="EMBL" id="BN001307">
    <property type="protein sequence ID" value="CBF87123.1"/>
    <property type="molecule type" value="Genomic_DNA"/>
</dbReference>
<evidence type="ECO:0000256" key="4">
    <source>
        <dbReference type="ARBA" id="ARBA00023136"/>
    </source>
</evidence>
<dbReference type="InParanoid" id="Q5BA57"/>
<dbReference type="GO" id="GO:0016491">
    <property type="term" value="F:oxidoreductase activity"/>
    <property type="evidence" value="ECO:0007669"/>
    <property type="project" value="InterPro"/>
</dbReference>
<evidence type="ECO:0000313" key="8">
    <source>
        <dbReference type="Proteomes" id="UP000000560"/>
    </source>
</evidence>
<feature type="transmembrane region" description="Helical" evidence="5">
    <location>
        <begin position="28"/>
        <end position="49"/>
    </location>
</feature>
<organism evidence="7 8">
    <name type="scientific">Emericella nidulans (strain FGSC A4 / ATCC 38163 / CBS 112.46 / NRRL 194 / M139)</name>
    <name type="common">Aspergillus nidulans</name>
    <dbReference type="NCBI Taxonomy" id="227321"/>
    <lineage>
        <taxon>Eukaryota</taxon>
        <taxon>Fungi</taxon>
        <taxon>Dikarya</taxon>
        <taxon>Ascomycota</taxon>
        <taxon>Pezizomycotina</taxon>
        <taxon>Eurotiomycetes</taxon>
        <taxon>Eurotiomycetidae</taxon>
        <taxon>Eurotiales</taxon>
        <taxon>Aspergillaceae</taxon>
        <taxon>Aspergillus</taxon>
        <taxon>Aspergillus subgen. Nidulantes</taxon>
    </lineage>
</organism>
<feature type="domain" description="Fatty acid hydroxylase" evidence="6">
    <location>
        <begin position="128"/>
        <end position="253"/>
    </location>
</feature>
<dbReference type="PANTHER" id="PTHR11863">
    <property type="entry name" value="STEROL DESATURASE"/>
    <property type="match status" value="1"/>
</dbReference>
<dbReference type="OMA" id="DMHHELF"/>
<dbReference type="GeneID" id="2875117"/>
<dbReference type="STRING" id="227321.Q5BA57"/>
<accession>C8VPW0</accession>
<accession>Q5BA57</accession>
<keyword evidence="2 5" id="KW-0812">Transmembrane</keyword>
<dbReference type="AlphaFoldDB" id="Q5BA57"/>
<keyword evidence="8" id="KW-1185">Reference proteome</keyword>
<feature type="transmembrane region" description="Helical" evidence="5">
    <location>
        <begin position="199"/>
        <end position="217"/>
    </location>
</feature>
<evidence type="ECO:0000256" key="1">
    <source>
        <dbReference type="ARBA" id="ARBA00004370"/>
    </source>
</evidence>
<dbReference type="HOGENOM" id="CLU_047036_1_0_1"/>
<dbReference type="Pfam" id="PF04116">
    <property type="entry name" value="FA_hydroxylase"/>
    <property type="match status" value="1"/>
</dbReference>
<dbReference type="InterPro" id="IPR006694">
    <property type="entry name" value="Fatty_acid_hydroxylase"/>
</dbReference>
<proteinExistence type="predicted"/>
<dbReference type="RefSeq" id="XP_660177.1">
    <property type="nucleotide sequence ID" value="XM_655085.1"/>
</dbReference>
<keyword evidence="4 5" id="KW-0472">Membrane</keyword>
<dbReference type="GO" id="GO:0005506">
    <property type="term" value="F:iron ion binding"/>
    <property type="evidence" value="ECO:0007669"/>
    <property type="project" value="InterPro"/>
</dbReference>